<keyword evidence="7" id="KW-1185">Reference proteome</keyword>
<dbReference type="EMBL" id="CP026538">
    <property type="protein sequence ID" value="QAZ68808.1"/>
    <property type="molecule type" value="Genomic_DNA"/>
</dbReference>
<dbReference type="InterPro" id="IPR002104">
    <property type="entry name" value="Integrase_catalytic"/>
</dbReference>
<dbReference type="AlphaFoldDB" id="A0A4P6HTM8"/>
<dbReference type="GO" id="GO:0006310">
    <property type="term" value="P:DNA recombination"/>
    <property type="evidence" value="ECO:0007669"/>
    <property type="project" value="UniProtKB-KW"/>
</dbReference>
<dbReference type="PANTHER" id="PTHR30629:SF2">
    <property type="entry name" value="PROPHAGE INTEGRASE INTS-RELATED"/>
    <property type="match status" value="1"/>
</dbReference>
<dbReference type="SUPFAM" id="SSF56349">
    <property type="entry name" value="DNA breaking-rejoining enzymes"/>
    <property type="match status" value="1"/>
</dbReference>
<evidence type="ECO:0000256" key="2">
    <source>
        <dbReference type="ARBA" id="ARBA00022908"/>
    </source>
</evidence>
<dbReference type="InterPro" id="IPR013762">
    <property type="entry name" value="Integrase-like_cat_sf"/>
</dbReference>
<organism evidence="6 7">
    <name type="scientific">Solidesulfovibrio carbinolicus</name>
    <dbReference type="NCBI Taxonomy" id="296842"/>
    <lineage>
        <taxon>Bacteria</taxon>
        <taxon>Pseudomonadati</taxon>
        <taxon>Thermodesulfobacteriota</taxon>
        <taxon>Desulfovibrionia</taxon>
        <taxon>Desulfovibrionales</taxon>
        <taxon>Desulfovibrionaceae</taxon>
        <taxon>Solidesulfovibrio</taxon>
    </lineage>
</organism>
<gene>
    <name evidence="6" type="ORF">C3Y92_16830</name>
</gene>
<name>A0A4P6HTM8_9BACT</name>
<dbReference type="Pfam" id="PF00589">
    <property type="entry name" value="Phage_integrase"/>
    <property type="match status" value="1"/>
</dbReference>
<dbReference type="InterPro" id="IPR011010">
    <property type="entry name" value="DNA_brk_join_enz"/>
</dbReference>
<proteinExistence type="inferred from homology"/>
<evidence type="ECO:0000313" key="7">
    <source>
        <dbReference type="Proteomes" id="UP000293296"/>
    </source>
</evidence>
<evidence type="ECO:0000313" key="6">
    <source>
        <dbReference type="EMBL" id="QAZ68808.1"/>
    </source>
</evidence>
<dbReference type="KEGG" id="dcb:C3Y92_16830"/>
<dbReference type="CDD" id="cd00796">
    <property type="entry name" value="INT_Rci_Hp1_C"/>
    <property type="match status" value="1"/>
</dbReference>
<dbReference type="PANTHER" id="PTHR30629">
    <property type="entry name" value="PROPHAGE INTEGRASE"/>
    <property type="match status" value="1"/>
</dbReference>
<feature type="domain" description="Tyr recombinase" evidence="5">
    <location>
        <begin position="209"/>
        <end position="386"/>
    </location>
</feature>
<sequence>MAYTWKQTKHEGVRYREHPTRKHGVKPDQYFAIRYRVDGVRREEALGWASQGWTAAKAAQTLADLKKAATTGEGPTSLAEKREQADARRKAEQAAMAREARQGVTFDAFWQDDYVIALRNRVKPESYQKEEAHFRFWLSPTLGKLPLREITEADLERVQDKIRAAGLSDRSHEYIMGTFRRVWRHAFKRKIVAVECPVGKLDIPKPVNTRLRVLTPEEIQALLAELATVDQTAHDLTVFALLTGCRASEAFKLRWENVDFVREAALFPETKNREPREVFLAADVLDMLKRRGPGRPGEYVFTKRDGTPYDAAPSSFKTTLERLGFNEGRAPRDRATFHNLRHSAATYAARRGVPVKDMQTIFGWKTPSMVFRYAKGSEDVQRRAMKGLASAFMEDKGGKVVPFPAGKAEGE</sequence>
<dbReference type="Proteomes" id="UP000293296">
    <property type="component" value="Chromosome"/>
</dbReference>
<dbReference type="InterPro" id="IPR010998">
    <property type="entry name" value="Integrase_recombinase_N"/>
</dbReference>
<dbReference type="RefSeq" id="WP_129354607.1">
    <property type="nucleotide sequence ID" value="NZ_CP026538.1"/>
</dbReference>
<accession>A0A4P6HTM8</accession>
<dbReference type="OrthoDB" id="9789256at2"/>
<evidence type="ECO:0000256" key="1">
    <source>
        <dbReference type="ARBA" id="ARBA00008857"/>
    </source>
</evidence>
<reference evidence="6 7" key="1">
    <citation type="submission" date="2018-02" db="EMBL/GenBank/DDBJ databases">
        <title>Genome sequence of Desulfovibrio carbinolicus DSM 3852.</title>
        <authorList>
            <person name="Wilbanks E."/>
            <person name="Skennerton C.T."/>
            <person name="Orphan V.J."/>
        </authorList>
    </citation>
    <scope>NUCLEOTIDE SEQUENCE [LARGE SCALE GENOMIC DNA]</scope>
    <source>
        <strain evidence="6 7">DSM 3852</strain>
    </source>
</reference>
<evidence type="ECO:0000259" key="5">
    <source>
        <dbReference type="PROSITE" id="PS51898"/>
    </source>
</evidence>
<keyword evidence="3" id="KW-0238">DNA-binding</keyword>
<dbReference type="PROSITE" id="PS51898">
    <property type="entry name" value="TYR_RECOMBINASE"/>
    <property type="match status" value="1"/>
</dbReference>
<protein>
    <submittedName>
        <fullName evidence="6">Integrase</fullName>
    </submittedName>
</protein>
<dbReference type="GO" id="GO:0003677">
    <property type="term" value="F:DNA binding"/>
    <property type="evidence" value="ECO:0007669"/>
    <property type="project" value="UniProtKB-KW"/>
</dbReference>
<dbReference type="Gene3D" id="1.10.443.10">
    <property type="entry name" value="Intergrase catalytic core"/>
    <property type="match status" value="1"/>
</dbReference>
<dbReference type="Pfam" id="PF14659">
    <property type="entry name" value="Phage_int_SAM_3"/>
    <property type="match status" value="1"/>
</dbReference>
<dbReference type="InterPro" id="IPR050808">
    <property type="entry name" value="Phage_Integrase"/>
</dbReference>
<dbReference type="Gene3D" id="1.10.150.130">
    <property type="match status" value="1"/>
</dbReference>
<dbReference type="InterPro" id="IPR004107">
    <property type="entry name" value="Integrase_SAM-like_N"/>
</dbReference>
<evidence type="ECO:0000256" key="3">
    <source>
        <dbReference type="ARBA" id="ARBA00023125"/>
    </source>
</evidence>
<evidence type="ECO:0000256" key="4">
    <source>
        <dbReference type="ARBA" id="ARBA00023172"/>
    </source>
</evidence>
<comment type="similarity">
    <text evidence="1">Belongs to the 'phage' integrase family.</text>
</comment>
<dbReference type="GO" id="GO:0015074">
    <property type="term" value="P:DNA integration"/>
    <property type="evidence" value="ECO:0007669"/>
    <property type="project" value="UniProtKB-KW"/>
</dbReference>
<keyword evidence="2" id="KW-0229">DNA integration</keyword>
<keyword evidence="4" id="KW-0233">DNA recombination</keyword>